<evidence type="ECO:0000313" key="1">
    <source>
        <dbReference type="EMBL" id="KAH3678700.1"/>
    </source>
</evidence>
<name>A0A9P8PW44_9ASCO</name>
<evidence type="ECO:0000313" key="2">
    <source>
        <dbReference type="Proteomes" id="UP000788993"/>
    </source>
</evidence>
<reference evidence="1" key="2">
    <citation type="submission" date="2021-01" db="EMBL/GenBank/DDBJ databases">
        <authorList>
            <person name="Schikora-Tamarit M.A."/>
        </authorList>
    </citation>
    <scope>NUCLEOTIDE SEQUENCE</scope>
    <source>
        <strain evidence="1">NCAIM Y.01608</strain>
    </source>
</reference>
<dbReference type="Gene3D" id="3.10.129.10">
    <property type="entry name" value="Hotdog Thioesterase"/>
    <property type="match status" value="1"/>
</dbReference>
<protein>
    <recommendedName>
        <fullName evidence="3">Thioesterase domain-containing protein</fullName>
    </recommendedName>
</protein>
<dbReference type="PANTHER" id="PTHR47260:SF1">
    <property type="entry name" value="UPF0644 PROTEIN PB2B4.06"/>
    <property type="match status" value="1"/>
</dbReference>
<organism evidence="1 2">
    <name type="scientific">Ogataea polymorpha</name>
    <dbReference type="NCBI Taxonomy" id="460523"/>
    <lineage>
        <taxon>Eukaryota</taxon>
        <taxon>Fungi</taxon>
        <taxon>Dikarya</taxon>
        <taxon>Ascomycota</taxon>
        <taxon>Saccharomycotina</taxon>
        <taxon>Pichiomycetes</taxon>
        <taxon>Pichiales</taxon>
        <taxon>Pichiaceae</taxon>
        <taxon>Ogataea</taxon>
    </lineage>
</organism>
<dbReference type="Proteomes" id="UP000788993">
    <property type="component" value="Unassembled WGS sequence"/>
</dbReference>
<evidence type="ECO:0008006" key="3">
    <source>
        <dbReference type="Google" id="ProtNLM"/>
    </source>
</evidence>
<gene>
    <name evidence="1" type="ORF">OGATHE_000250</name>
</gene>
<proteinExistence type="predicted"/>
<dbReference type="InterPro" id="IPR052061">
    <property type="entry name" value="PTE-AB_protein"/>
</dbReference>
<dbReference type="SUPFAM" id="SSF54637">
    <property type="entry name" value="Thioesterase/thiol ester dehydrase-isomerase"/>
    <property type="match status" value="1"/>
</dbReference>
<dbReference type="AlphaFoldDB" id="A0A9P8PW44"/>
<dbReference type="InterPro" id="IPR029069">
    <property type="entry name" value="HotDog_dom_sf"/>
</dbReference>
<sequence>MFSARIVVPIGKQIIRSYSQTASRRRHSYVPLYAIAFAAGLGLSYKYSAQEIVDQFITTPLPTTPQETEKYQQELEKKLKQVPVVAELSKDPKYVATRAWNQLDTVKDGIHQRLNTPGSIAIAPITFHNQESGESVSVIHLGKKLCGYPFLVHGGIISLVIDETLKKHCMLQNGLTDPAKVHTKNLTLNYKFPTLVDSFVVIKSKVGLVENGEVGVKGVMLAANGKRTLVKASAKFVPARTKWFFGLF</sequence>
<comment type="caution">
    <text evidence="1">The sequence shown here is derived from an EMBL/GenBank/DDBJ whole genome shotgun (WGS) entry which is preliminary data.</text>
</comment>
<dbReference type="EMBL" id="JAEUBD010000014">
    <property type="protein sequence ID" value="KAH3678700.1"/>
    <property type="molecule type" value="Genomic_DNA"/>
</dbReference>
<keyword evidence="2" id="KW-1185">Reference proteome</keyword>
<dbReference type="PANTHER" id="PTHR47260">
    <property type="entry name" value="UPF0644 PROTEIN PB2B4.06"/>
    <property type="match status" value="1"/>
</dbReference>
<accession>A0A9P8PW44</accession>
<reference evidence="1" key="1">
    <citation type="journal article" date="2021" name="Open Biol.">
        <title>Shared evolutionary footprints suggest mitochondrial oxidative damage underlies multiple complex I losses in fungi.</title>
        <authorList>
            <person name="Schikora-Tamarit M.A."/>
            <person name="Marcet-Houben M."/>
            <person name="Nosek J."/>
            <person name="Gabaldon T."/>
        </authorList>
    </citation>
    <scope>NUCLEOTIDE SEQUENCE</scope>
    <source>
        <strain evidence="1">NCAIM Y.01608</strain>
    </source>
</reference>